<dbReference type="InterPro" id="IPR013766">
    <property type="entry name" value="Thioredoxin_domain"/>
</dbReference>
<sequence length="175" mass="20736">MNPTSSIKEKKQFDKYVAQGKDIFVFFYLEGCGPCNATKPEWKKMENVLSSKYKNNDHIVLAEIDQSIMKDLHNIKMIQPRGFPSIHHITRKGKQIKEYENDEKITIKDRSVDSFVEWVEKNLLNMKNKLNHKKQKGGKWSLKYKRSINCRNPRGFSQKQHCKYGRTKKIRARLF</sequence>
<dbReference type="CDD" id="cd02961">
    <property type="entry name" value="PDI_a_family"/>
    <property type="match status" value="1"/>
</dbReference>
<dbReference type="InterPro" id="IPR036249">
    <property type="entry name" value="Thioredoxin-like_sf"/>
</dbReference>
<dbReference type="PROSITE" id="PS00194">
    <property type="entry name" value="THIOREDOXIN_1"/>
    <property type="match status" value="1"/>
</dbReference>
<evidence type="ECO:0000313" key="3">
    <source>
        <dbReference type="EMBL" id="QHT16153.1"/>
    </source>
</evidence>
<organism evidence="3">
    <name type="scientific">viral metagenome</name>
    <dbReference type="NCBI Taxonomy" id="1070528"/>
    <lineage>
        <taxon>unclassified sequences</taxon>
        <taxon>metagenomes</taxon>
        <taxon>organismal metagenomes</taxon>
    </lineage>
</organism>
<evidence type="ECO:0000256" key="1">
    <source>
        <dbReference type="ARBA" id="ARBA00006347"/>
    </source>
</evidence>
<dbReference type="PANTHER" id="PTHR45672">
    <property type="entry name" value="PROTEIN DISULFIDE-ISOMERASE C17H9.14C-RELATED"/>
    <property type="match status" value="1"/>
</dbReference>
<dbReference type="InterPro" id="IPR051063">
    <property type="entry name" value="PDI"/>
</dbReference>
<dbReference type="GO" id="GO:0005783">
    <property type="term" value="C:endoplasmic reticulum"/>
    <property type="evidence" value="ECO:0007669"/>
    <property type="project" value="TreeGrafter"/>
</dbReference>
<protein>
    <recommendedName>
        <fullName evidence="2">Thioredoxin domain-containing protein</fullName>
    </recommendedName>
</protein>
<feature type="domain" description="Thioredoxin" evidence="2">
    <location>
        <begin position="1"/>
        <end position="124"/>
    </location>
</feature>
<dbReference type="Pfam" id="PF00085">
    <property type="entry name" value="Thioredoxin"/>
    <property type="match status" value="1"/>
</dbReference>
<accession>A0A6C0DHX1</accession>
<dbReference type="GO" id="GO:0003756">
    <property type="term" value="F:protein disulfide isomerase activity"/>
    <property type="evidence" value="ECO:0007669"/>
    <property type="project" value="TreeGrafter"/>
</dbReference>
<dbReference type="Gene3D" id="3.40.30.10">
    <property type="entry name" value="Glutaredoxin"/>
    <property type="match status" value="1"/>
</dbReference>
<comment type="similarity">
    <text evidence="1">Belongs to the protein disulfide isomerase family.</text>
</comment>
<dbReference type="AlphaFoldDB" id="A0A6C0DHX1"/>
<name>A0A6C0DHX1_9ZZZZ</name>
<dbReference type="SUPFAM" id="SSF52833">
    <property type="entry name" value="Thioredoxin-like"/>
    <property type="match status" value="1"/>
</dbReference>
<reference evidence="3" key="1">
    <citation type="journal article" date="2020" name="Nature">
        <title>Giant virus diversity and host interactions through global metagenomics.</title>
        <authorList>
            <person name="Schulz F."/>
            <person name="Roux S."/>
            <person name="Paez-Espino D."/>
            <person name="Jungbluth S."/>
            <person name="Walsh D.A."/>
            <person name="Denef V.J."/>
            <person name="McMahon K.D."/>
            <person name="Konstantinidis K.T."/>
            <person name="Eloe-Fadrosh E.A."/>
            <person name="Kyrpides N.C."/>
            <person name="Woyke T."/>
        </authorList>
    </citation>
    <scope>NUCLEOTIDE SEQUENCE</scope>
    <source>
        <strain evidence="3">GVMAG-M-3300023174-182</strain>
    </source>
</reference>
<dbReference type="GO" id="GO:0006457">
    <property type="term" value="P:protein folding"/>
    <property type="evidence" value="ECO:0007669"/>
    <property type="project" value="TreeGrafter"/>
</dbReference>
<proteinExistence type="inferred from homology"/>
<dbReference type="EMBL" id="MN739616">
    <property type="protein sequence ID" value="QHT16153.1"/>
    <property type="molecule type" value="Genomic_DNA"/>
</dbReference>
<evidence type="ECO:0000259" key="2">
    <source>
        <dbReference type="PROSITE" id="PS51352"/>
    </source>
</evidence>
<dbReference type="PROSITE" id="PS51352">
    <property type="entry name" value="THIOREDOXIN_2"/>
    <property type="match status" value="1"/>
</dbReference>
<dbReference type="InterPro" id="IPR017937">
    <property type="entry name" value="Thioredoxin_CS"/>
</dbReference>